<comment type="caution">
    <text evidence="3">The sequence shown here is derived from an EMBL/GenBank/DDBJ whole genome shotgun (WGS) entry which is preliminary data.</text>
</comment>
<dbReference type="PROSITE" id="PS51257">
    <property type="entry name" value="PROKAR_LIPOPROTEIN"/>
    <property type="match status" value="1"/>
</dbReference>
<evidence type="ECO:0000259" key="2">
    <source>
        <dbReference type="PROSITE" id="PS51352"/>
    </source>
</evidence>
<dbReference type="Proteomes" id="UP000542342">
    <property type="component" value="Unassembled WGS sequence"/>
</dbReference>
<dbReference type="InterPro" id="IPR036249">
    <property type="entry name" value="Thioredoxin-like_sf"/>
</dbReference>
<feature type="compositionally biased region" description="Pro residues" evidence="1">
    <location>
        <begin position="254"/>
        <end position="290"/>
    </location>
</feature>
<evidence type="ECO:0000313" key="3">
    <source>
        <dbReference type="EMBL" id="MBA2224987.1"/>
    </source>
</evidence>
<dbReference type="InterPro" id="IPR013740">
    <property type="entry name" value="Redoxin"/>
</dbReference>
<reference evidence="3 4" key="1">
    <citation type="submission" date="2020-07" db="EMBL/GenBank/DDBJ databases">
        <title>Thermogemmata thermophila gen. nov., sp. nov., a novel moderate thermophilic planctomycete from a Kamchatka hot spring.</title>
        <authorList>
            <person name="Elcheninov A.G."/>
            <person name="Podosokorskaya O.A."/>
            <person name="Kovaleva O.L."/>
            <person name="Novikov A."/>
            <person name="Bonch-Osmolovskaya E.A."/>
            <person name="Toshchakov S.V."/>
            <person name="Kublanov I.V."/>
        </authorList>
    </citation>
    <scope>NUCLEOTIDE SEQUENCE [LARGE SCALE GENOMIC DNA]</scope>
    <source>
        <strain evidence="3 4">2918</strain>
    </source>
</reference>
<dbReference type="PROSITE" id="PS51352">
    <property type="entry name" value="THIOREDOXIN_2"/>
    <property type="match status" value="1"/>
</dbReference>
<dbReference type="PANTHER" id="PTHR42852:SF18">
    <property type="entry name" value="CHROMOSOME UNDETERMINED SCAFFOLD_47, WHOLE GENOME SHOTGUN SEQUENCE"/>
    <property type="match status" value="1"/>
</dbReference>
<feature type="region of interest" description="Disordered" evidence="1">
    <location>
        <begin position="23"/>
        <end position="47"/>
    </location>
</feature>
<keyword evidence="3" id="KW-0378">Hydrolase</keyword>
<dbReference type="Pfam" id="PF13620">
    <property type="entry name" value="CarboxypepD_reg"/>
    <property type="match status" value="1"/>
</dbReference>
<dbReference type="EMBL" id="JACEFB010000001">
    <property type="protein sequence ID" value="MBA2224987.1"/>
    <property type="molecule type" value="Genomic_DNA"/>
</dbReference>
<dbReference type="SUPFAM" id="SSF52833">
    <property type="entry name" value="Thioredoxin-like"/>
    <property type="match status" value="1"/>
</dbReference>
<keyword evidence="3" id="KW-0121">Carboxypeptidase</keyword>
<gene>
    <name evidence="3" type="ORF">H0921_02305</name>
</gene>
<dbReference type="GO" id="GO:0016491">
    <property type="term" value="F:oxidoreductase activity"/>
    <property type="evidence" value="ECO:0007669"/>
    <property type="project" value="InterPro"/>
</dbReference>
<evidence type="ECO:0000256" key="1">
    <source>
        <dbReference type="SAM" id="MobiDB-lite"/>
    </source>
</evidence>
<evidence type="ECO:0000313" key="4">
    <source>
        <dbReference type="Proteomes" id="UP000542342"/>
    </source>
</evidence>
<dbReference type="AlphaFoldDB" id="A0A7V8VBH5"/>
<name>A0A7V8VBH5_9BACT</name>
<keyword evidence="3" id="KW-0645">Protease</keyword>
<feature type="compositionally biased region" description="Pro residues" evidence="1">
    <location>
        <begin position="233"/>
        <end position="246"/>
    </location>
</feature>
<feature type="compositionally biased region" description="Low complexity" evidence="1">
    <location>
        <begin position="291"/>
        <end position="300"/>
    </location>
</feature>
<dbReference type="SUPFAM" id="SSF49464">
    <property type="entry name" value="Carboxypeptidase regulatory domain-like"/>
    <property type="match status" value="1"/>
</dbReference>
<organism evidence="3 4">
    <name type="scientific">Thermogemmata fonticola</name>
    <dbReference type="NCBI Taxonomy" id="2755323"/>
    <lineage>
        <taxon>Bacteria</taxon>
        <taxon>Pseudomonadati</taxon>
        <taxon>Planctomycetota</taxon>
        <taxon>Planctomycetia</taxon>
        <taxon>Gemmatales</taxon>
        <taxon>Gemmataceae</taxon>
        <taxon>Thermogemmata</taxon>
    </lineage>
</organism>
<dbReference type="Gene3D" id="3.40.30.10">
    <property type="entry name" value="Glutaredoxin"/>
    <property type="match status" value="1"/>
</dbReference>
<keyword evidence="4" id="KW-1185">Reference proteome</keyword>
<feature type="domain" description="Thioredoxin" evidence="2">
    <location>
        <begin position="274"/>
        <end position="445"/>
    </location>
</feature>
<dbReference type="GO" id="GO:0004180">
    <property type="term" value="F:carboxypeptidase activity"/>
    <property type="evidence" value="ECO:0007669"/>
    <property type="project" value="UniProtKB-KW"/>
</dbReference>
<dbReference type="InterPro" id="IPR050553">
    <property type="entry name" value="Thioredoxin_ResA/DsbE_sf"/>
</dbReference>
<dbReference type="PANTHER" id="PTHR42852">
    <property type="entry name" value="THIOL:DISULFIDE INTERCHANGE PROTEIN DSBE"/>
    <property type="match status" value="1"/>
</dbReference>
<proteinExistence type="predicted"/>
<feature type="region of interest" description="Disordered" evidence="1">
    <location>
        <begin position="151"/>
        <end position="303"/>
    </location>
</feature>
<dbReference type="CDD" id="cd02966">
    <property type="entry name" value="TlpA_like_family"/>
    <property type="match status" value="1"/>
</dbReference>
<accession>A0A7V8VBH5</accession>
<dbReference type="Pfam" id="PF08534">
    <property type="entry name" value="Redoxin"/>
    <property type="match status" value="1"/>
</dbReference>
<protein>
    <submittedName>
        <fullName evidence="3">Carboxypeptidase regulatory-like domain-containing protein</fullName>
    </submittedName>
</protein>
<dbReference type="InterPro" id="IPR013766">
    <property type="entry name" value="Thioredoxin_domain"/>
</dbReference>
<sequence length="446" mass="46473">MWGRGAVNVLLLLLLAVSGCKTSERSREGREPAAMPAARGKQPAWLDPSAQLPGAKTGVPKGGPWSRTTAAASDALGGRVVDALGRPAKNVFIRIEPLPSSPGGAMGIYSDDQGYFLTRGLKPGQSYQLTAEAQQQGRRWRGTVQTKVPNTTLTLVLREDPASGADAGSVGTGDPLLPPPEGVPRSRTPRASSDGAFQPDGGSGQPVPPSLPPSGRLPSGGAGGTGGGTPAAPAIPPPQNLAPPLRPENTADGPRPPYTPPPVSIPGPPSLPPPPPPPPVPKLPVPPSGNPPSSQNSSPSQIGKPFTVVLVDSLQRPWSFPGDSSARLVVLEFVTSDCPHCRPVVPILKDLQARYGAAGLQIVAVLCDELPLEQRLQAAQQYAARHTVNYPVYVEPGAGPGRVRDLFAVEGYPTAVVLDRHGQLLWKGHPGQKTELEAALRRHLSP</sequence>
<feature type="compositionally biased region" description="Gly residues" evidence="1">
    <location>
        <begin position="218"/>
        <end position="229"/>
    </location>
</feature>
<dbReference type="InterPro" id="IPR008969">
    <property type="entry name" value="CarboxyPept-like_regulatory"/>
</dbReference>
<dbReference type="RefSeq" id="WP_194536395.1">
    <property type="nucleotide sequence ID" value="NZ_JACEFB010000001.1"/>
</dbReference>